<evidence type="ECO:0000313" key="3">
    <source>
        <dbReference type="Proteomes" id="UP000499080"/>
    </source>
</evidence>
<comment type="caution">
    <text evidence="2">The sequence shown here is derived from an EMBL/GenBank/DDBJ whole genome shotgun (WGS) entry which is preliminary data.</text>
</comment>
<proteinExistence type="predicted"/>
<dbReference type="Proteomes" id="UP000499080">
    <property type="component" value="Unassembled WGS sequence"/>
</dbReference>
<feature type="region of interest" description="Disordered" evidence="1">
    <location>
        <begin position="19"/>
        <end position="43"/>
    </location>
</feature>
<evidence type="ECO:0000256" key="1">
    <source>
        <dbReference type="SAM" id="MobiDB-lite"/>
    </source>
</evidence>
<name>A0A4Y2LN87_ARAVE</name>
<sequence length="90" mass="10400">MTRTKPKGCTRFSKLTRHSSGRMCCPRRQALSDPGPGGRSLVESSFEPETLLPRNGDFAVMPKHHLYVFKTTVRKRLKLKFLPKFFFFPN</sequence>
<evidence type="ECO:0000313" key="2">
    <source>
        <dbReference type="EMBL" id="GBN15016.1"/>
    </source>
</evidence>
<dbReference type="EMBL" id="BGPR01005974">
    <property type="protein sequence ID" value="GBN15016.1"/>
    <property type="molecule type" value="Genomic_DNA"/>
</dbReference>
<reference evidence="2 3" key="1">
    <citation type="journal article" date="2019" name="Sci. Rep.">
        <title>Orb-weaving spider Araneus ventricosus genome elucidates the spidroin gene catalogue.</title>
        <authorList>
            <person name="Kono N."/>
            <person name="Nakamura H."/>
            <person name="Ohtoshi R."/>
            <person name="Moran D.A.P."/>
            <person name="Shinohara A."/>
            <person name="Yoshida Y."/>
            <person name="Fujiwara M."/>
            <person name="Mori M."/>
            <person name="Tomita M."/>
            <person name="Arakawa K."/>
        </authorList>
    </citation>
    <scope>NUCLEOTIDE SEQUENCE [LARGE SCALE GENOMIC DNA]</scope>
</reference>
<accession>A0A4Y2LN87</accession>
<gene>
    <name evidence="2" type="ORF">AVEN_15635_1</name>
</gene>
<protein>
    <submittedName>
        <fullName evidence="2">Uncharacterized protein</fullName>
    </submittedName>
</protein>
<dbReference type="AlphaFoldDB" id="A0A4Y2LN87"/>
<organism evidence="2 3">
    <name type="scientific">Araneus ventricosus</name>
    <name type="common">Orbweaver spider</name>
    <name type="synonym">Epeira ventricosa</name>
    <dbReference type="NCBI Taxonomy" id="182803"/>
    <lineage>
        <taxon>Eukaryota</taxon>
        <taxon>Metazoa</taxon>
        <taxon>Ecdysozoa</taxon>
        <taxon>Arthropoda</taxon>
        <taxon>Chelicerata</taxon>
        <taxon>Arachnida</taxon>
        <taxon>Araneae</taxon>
        <taxon>Araneomorphae</taxon>
        <taxon>Entelegynae</taxon>
        <taxon>Araneoidea</taxon>
        <taxon>Araneidae</taxon>
        <taxon>Araneus</taxon>
    </lineage>
</organism>
<keyword evidence="3" id="KW-1185">Reference proteome</keyword>